<dbReference type="InterPro" id="IPR009003">
    <property type="entry name" value="Peptidase_S1_PA"/>
</dbReference>
<evidence type="ECO:0000313" key="6">
    <source>
        <dbReference type="EMBL" id="NYE19886.1"/>
    </source>
</evidence>
<gene>
    <name evidence="6" type="ORF">BJ991_001914</name>
</gene>
<dbReference type="GO" id="GO:0016020">
    <property type="term" value="C:membrane"/>
    <property type="evidence" value="ECO:0007669"/>
    <property type="project" value="UniProtKB-SubCell"/>
</dbReference>
<protein>
    <submittedName>
        <fullName evidence="6">S1-C subfamily serine protease</fullName>
    </submittedName>
</protein>
<evidence type="ECO:0000256" key="2">
    <source>
        <dbReference type="ARBA" id="ARBA00022692"/>
    </source>
</evidence>
<proteinExistence type="predicted"/>
<dbReference type="InterPro" id="IPR001940">
    <property type="entry name" value="Peptidase_S1C"/>
</dbReference>
<dbReference type="AlphaFoldDB" id="A0A7Y9GP54"/>
<feature type="transmembrane region" description="Helical" evidence="5">
    <location>
        <begin position="32"/>
        <end position="54"/>
    </location>
</feature>
<comment type="caution">
    <text evidence="6">The sequence shown here is derived from an EMBL/GenBank/DDBJ whole genome shotgun (WGS) entry which is preliminary data.</text>
</comment>
<dbReference type="GO" id="GO:0004252">
    <property type="term" value="F:serine-type endopeptidase activity"/>
    <property type="evidence" value="ECO:0007669"/>
    <property type="project" value="InterPro"/>
</dbReference>
<evidence type="ECO:0000256" key="3">
    <source>
        <dbReference type="ARBA" id="ARBA00022989"/>
    </source>
</evidence>
<dbReference type="Proteomes" id="UP000576969">
    <property type="component" value="Unassembled WGS sequence"/>
</dbReference>
<dbReference type="GO" id="GO:0006508">
    <property type="term" value="P:proteolysis"/>
    <property type="evidence" value="ECO:0007669"/>
    <property type="project" value="UniProtKB-KW"/>
</dbReference>
<comment type="subcellular location">
    <subcellularLocation>
        <location evidence="1">Membrane</location>
        <topology evidence="1">Multi-pass membrane protein</topology>
    </subcellularLocation>
</comment>
<keyword evidence="7" id="KW-1185">Reference proteome</keyword>
<dbReference type="PRINTS" id="PR00834">
    <property type="entry name" value="PROTEASES2C"/>
</dbReference>
<name>A0A7Y9GP54_9MICO</name>
<evidence type="ECO:0000256" key="5">
    <source>
        <dbReference type="SAM" id="Phobius"/>
    </source>
</evidence>
<accession>A0A7Y9GP54</accession>
<dbReference type="InterPro" id="IPR047680">
    <property type="entry name" value="MarP-like"/>
</dbReference>
<keyword evidence="6" id="KW-0645">Protease</keyword>
<dbReference type="SUPFAM" id="SSF50494">
    <property type="entry name" value="Trypsin-like serine proteases"/>
    <property type="match status" value="1"/>
</dbReference>
<dbReference type="Gene3D" id="2.40.10.10">
    <property type="entry name" value="Trypsin-like serine proteases"/>
    <property type="match status" value="2"/>
</dbReference>
<organism evidence="6 7">
    <name type="scientific">Microbacterium immunditiarum</name>
    <dbReference type="NCBI Taxonomy" id="337480"/>
    <lineage>
        <taxon>Bacteria</taxon>
        <taxon>Bacillati</taxon>
        <taxon>Actinomycetota</taxon>
        <taxon>Actinomycetes</taxon>
        <taxon>Micrococcales</taxon>
        <taxon>Microbacteriaceae</taxon>
        <taxon>Microbacterium</taxon>
    </lineage>
</organism>
<dbReference type="Pfam" id="PF02674">
    <property type="entry name" value="Colicin_V"/>
    <property type="match status" value="1"/>
</dbReference>
<evidence type="ECO:0000313" key="7">
    <source>
        <dbReference type="Proteomes" id="UP000576969"/>
    </source>
</evidence>
<keyword evidence="2 5" id="KW-0812">Transmembrane</keyword>
<reference evidence="6 7" key="1">
    <citation type="submission" date="2020-07" db="EMBL/GenBank/DDBJ databases">
        <title>Sequencing the genomes of 1000 actinobacteria strains.</title>
        <authorList>
            <person name="Klenk H.-P."/>
        </authorList>
    </citation>
    <scope>NUCLEOTIDE SEQUENCE [LARGE SCALE GENOMIC DNA]</scope>
    <source>
        <strain evidence="6 7">DSM 24662</strain>
    </source>
</reference>
<dbReference type="GO" id="GO:0009403">
    <property type="term" value="P:toxin biosynthetic process"/>
    <property type="evidence" value="ECO:0007669"/>
    <property type="project" value="InterPro"/>
</dbReference>
<dbReference type="Pfam" id="PF13365">
    <property type="entry name" value="Trypsin_2"/>
    <property type="match status" value="1"/>
</dbReference>
<keyword evidence="4 5" id="KW-0472">Membrane</keyword>
<keyword evidence="3 5" id="KW-1133">Transmembrane helix</keyword>
<evidence type="ECO:0000256" key="4">
    <source>
        <dbReference type="ARBA" id="ARBA00023136"/>
    </source>
</evidence>
<evidence type="ECO:0000256" key="1">
    <source>
        <dbReference type="ARBA" id="ARBA00004141"/>
    </source>
</evidence>
<dbReference type="NCBIfam" id="NF033740">
    <property type="entry name" value="MarP_fam_protase"/>
    <property type="match status" value="1"/>
</dbReference>
<dbReference type="InterPro" id="IPR043504">
    <property type="entry name" value="Peptidase_S1_PA_chymotrypsin"/>
</dbReference>
<feature type="transmembrane region" description="Helical" evidence="5">
    <location>
        <begin position="96"/>
        <end position="116"/>
    </location>
</feature>
<keyword evidence="6" id="KW-0378">Hydrolase</keyword>
<dbReference type="PANTHER" id="PTHR43019">
    <property type="entry name" value="SERINE ENDOPROTEASE DEGS"/>
    <property type="match status" value="1"/>
</dbReference>
<dbReference type="RefSeq" id="WP_179489513.1">
    <property type="nucleotide sequence ID" value="NZ_JACCBV010000001.1"/>
</dbReference>
<sequence length="390" mass="38609">MIVVDVIAVAAFIAALAIGVSRGFFATAGTLVGLVVGALAAYWLVPVAGVFLPGGAWRGILLAGGAIFLVLLGAAVGTAIGTALRKGVERTALRGIDRVLGGVLNVVTTALVLLLVGTTVTATGTPLVASAVASSRVLRMIDAFTPTPVDAALAQLRGAVLDDGLPRLGELLQPQAQPTAPPVALDDPELQRAAASVARISGTASACGVAMTGSGFVAADDLVVTNAHVLAGVDSPLVELPGGTAREGRVVYFDPVDDLAVIAVDDLPAEPLAIVETIGPGAPAVVQGYPLGGPLTSTSAHVLSVGAVPVPDIYGESAALREIYSLQSDVQPGNSGGPLLTGDGEVAGVVFARGDVGQGLGYAMTPVELAPALAAASADSPTTSTGACTR</sequence>
<dbReference type="InterPro" id="IPR003825">
    <property type="entry name" value="Colicin-V_CvpA"/>
</dbReference>
<dbReference type="PANTHER" id="PTHR43019:SF23">
    <property type="entry name" value="PROTEASE DO-LIKE 5, CHLOROPLASTIC"/>
    <property type="match status" value="1"/>
</dbReference>
<feature type="transmembrane region" description="Helical" evidence="5">
    <location>
        <begin position="60"/>
        <end position="84"/>
    </location>
</feature>
<dbReference type="EMBL" id="JACCBV010000001">
    <property type="protein sequence ID" value="NYE19886.1"/>
    <property type="molecule type" value="Genomic_DNA"/>
</dbReference>
<feature type="transmembrane region" description="Helical" evidence="5">
    <location>
        <begin position="6"/>
        <end position="25"/>
    </location>
</feature>